<sequence length="73" mass="7482">MDRLGDVEADAETPVVAVLGGLSADPGRQLLGGFGAVDAEDDSLAVAGRELRDGLREYGEVVVSGNVMISLLP</sequence>
<proteinExistence type="predicted"/>
<gene>
    <name evidence="1" type="ORF">GCM10012278_30760</name>
</gene>
<dbReference type="AlphaFoldDB" id="A0A918E6A3"/>
<reference evidence="1" key="1">
    <citation type="journal article" date="2014" name="Int. J. Syst. Evol. Microbiol.">
        <title>Complete genome sequence of Corynebacterium casei LMG S-19264T (=DSM 44701T), isolated from a smear-ripened cheese.</title>
        <authorList>
            <consortium name="US DOE Joint Genome Institute (JGI-PGF)"/>
            <person name="Walter F."/>
            <person name="Albersmeier A."/>
            <person name="Kalinowski J."/>
            <person name="Ruckert C."/>
        </authorList>
    </citation>
    <scope>NUCLEOTIDE SEQUENCE</scope>
    <source>
        <strain evidence="1">CGMCC 4.7430</strain>
    </source>
</reference>
<protein>
    <submittedName>
        <fullName evidence="1">Uncharacterized protein</fullName>
    </submittedName>
</protein>
<name>A0A918E6A3_9ACTN</name>
<keyword evidence="2" id="KW-1185">Reference proteome</keyword>
<dbReference type="Proteomes" id="UP000660745">
    <property type="component" value="Unassembled WGS sequence"/>
</dbReference>
<dbReference type="EMBL" id="BMNK01000004">
    <property type="protein sequence ID" value="GGP06578.1"/>
    <property type="molecule type" value="Genomic_DNA"/>
</dbReference>
<comment type="caution">
    <text evidence="1">The sequence shown here is derived from an EMBL/GenBank/DDBJ whole genome shotgun (WGS) entry which is preliminary data.</text>
</comment>
<accession>A0A918E6A3</accession>
<evidence type="ECO:0000313" key="1">
    <source>
        <dbReference type="EMBL" id="GGP06578.1"/>
    </source>
</evidence>
<evidence type="ECO:0000313" key="2">
    <source>
        <dbReference type="Proteomes" id="UP000660745"/>
    </source>
</evidence>
<organism evidence="1 2">
    <name type="scientific">Nonomuraea glycinis</name>
    <dbReference type="NCBI Taxonomy" id="2047744"/>
    <lineage>
        <taxon>Bacteria</taxon>
        <taxon>Bacillati</taxon>
        <taxon>Actinomycetota</taxon>
        <taxon>Actinomycetes</taxon>
        <taxon>Streptosporangiales</taxon>
        <taxon>Streptosporangiaceae</taxon>
        <taxon>Nonomuraea</taxon>
    </lineage>
</organism>
<reference evidence="1" key="2">
    <citation type="submission" date="2020-09" db="EMBL/GenBank/DDBJ databases">
        <authorList>
            <person name="Sun Q."/>
            <person name="Zhou Y."/>
        </authorList>
    </citation>
    <scope>NUCLEOTIDE SEQUENCE</scope>
    <source>
        <strain evidence="1">CGMCC 4.7430</strain>
    </source>
</reference>